<evidence type="ECO:0000313" key="2">
    <source>
        <dbReference type="EMBL" id="KAK5634571.1"/>
    </source>
</evidence>
<gene>
    <name evidence="2" type="ORF">RRF57_010284</name>
</gene>
<accession>A0AAN7UXZ9</accession>
<organism evidence="2 3">
    <name type="scientific">Xylaria bambusicola</name>
    <dbReference type="NCBI Taxonomy" id="326684"/>
    <lineage>
        <taxon>Eukaryota</taxon>
        <taxon>Fungi</taxon>
        <taxon>Dikarya</taxon>
        <taxon>Ascomycota</taxon>
        <taxon>Pezizomycotina</taxon>
        <taxon>Sordariomycetes</taxon>
        <taxon>Xylariomycetidae</taxon>
        <taxon>Xylariales</taxon>
        <taxon>Xylariaceae</taxon>
        <taxon>Xylaria</taxon>
    </lineage>
</organism>
<dbReference type="Proteomes" id="UP001305414">
    <property type="component" value="Unassembled WGS sequence"/>
</dbReference>
<evidence type="ECO:0000313" key="3">
    <source>
        <dbReference type="Proteomes" id="UP001305414"/>
    </source>
</evidence>
<dbReference type="PANTHER" id="PTHR21310:SF58">
    <property type="entry name" value="AMINOGLYCOSIDE PHOSPHOTRANSFERASE DOMAIN-CONTAINING PROTEIN"/>
    <property type="match status" value="1"/>
</dbReference>
<comment type="caution">
    <text evidence="2">The sequence shown here is derived from an EMBL/GenBank/DDBJ whole genome shotgun (WGS) entry which is preliminary data.</text>
</comment>
<dbReference type="SUPFAM" id="SSF56112">
    <property type="entry name" value="Protein kinase-like (PK-like)"/>
    <property type="match status" value="1"/>
</dbReference>
<dbReference type="InterPro" id="IPR051678">
    <property type="entry name" value="AGP_Transferase"/>
</dbReference>
<proteinExistence type="predicted"/>
<dbReference type="EMBL" id="JAWHQM010000042">
    <property type="protein sequence ID" value="KAK5634571.1"/>
    <property type="molecule type" value="Genomic_DNA"/>
</dbReference>
<dbReference type="AlphaFoldDB" id="A0AAN7UXZ9"/>
<sequence length="221" mass="24802">MHHTVHCDSAEEHVTIKELSKLLPTRKFALPTVLYHARYDNRYFLITSKVPGETAAQLWWGFDDAMKDRYANLIAEACVEVATLTSSKLGTGIDGTKPRNGRFAEALTRKDMPSILANCKMVNLDAQPPFCFFHGGLGPTNVLIDDQKGTISIVDWQAAEYVPREWIGINFARALAMVQDLPIPENYSPNDYATRVWTALQDRGFGNDGSIWLSWKRIAGK</sequence>
<name>A0AAN7UXZ9_9PEZI</name>
<dbReference type="PANTHER" id="PTHR21310">
    <property type="entry name" value="AMINOGLYCOSIDE PHOSPHOTRANSFERASE-RELATED-RELATED"/>
    <property type="match status" value="1"/>
</dbReference>
<evidence type="ECO:0000259" key="1">
    <source>
        <dbReference type="Pfam" id="PF01636"/>
    </source>
</evidence>
<feature type="domain" description="Aminoglycoside phosphotransferase" evidence="1">
    <location>
        <begin position="12"/>
        <end position="162"/>
    </location>
</feature>
<dbReference type="InterPro" id="IPR002575">
    <property type="entry name" value="Aminoglycoside_PTrfase"/>
</dbReference>
<reference evidence="2 3" key="1">
    <citation type="submission" date="2023-10" db="EMBL/GenBank/DDBJ databases">
        <title>Draft genome sequence of Xylaria bambusicola isolate GMP-LS, the root and basal stem rot pathogen of sugarcane in Indonesia.</title>
        <authorList>
            <person name="Selvaraj P."/>
            <person name="Muralishankar V."/>
            <person name="Muruganantham S."/>
            <person name="Sp S."/>
            <person name="Haryani S."/>
            <person name="Lau K.J.X."/>
            <person name="Naqvi N.I."/>
        </authorList>
    </citation>
    <scope>NUCLEOTIDE SEQUENCE [LARGE SCALE GENOMIC DNA]</scope>
    <source>
        <strain evidence="2">GMP-LS</strain>
    </source>
</reference>
<keyword evidence="3" id="KW-1185">Reference proteome</keyword>
<dbReference type="InterPro" id="IPR011009">
    <property type="entry name" value="Kinase-like_dom_sf"/>
</dbReference>
<protein>
    <recommendedName>
        <fullName evidence="1">Aminoglycoside phosphotransferase domain-containing protein</fullName>
    </recommendedName>
</protein>
<dbReference type="Pfam" id="PF01636">
    <property type="entry name" value="APH"/>
    <property type="match status" value="1"/>
</dbReference>